<comment type="caution">
    <text evidence="2">The sequence shown here is derived from an EMBL/GenBank/DDBJ whole genome shotgun (WGS) entry which is preliminary data.</text>
</comment>
<feature type="compositionally biased region" description="Polar residues" evidence="1">
    <location>
        <begin position="56"/>
        <end position="77"/>
    </location>
</feature>
<organism evidence="2 3">
    <name type="scientific">Austropuccinia psidii MF-1</name>
    <dbReference type="NCBI Taxonomy" id="1389203"/>
    <lineage>
        <taxon>Eukaryota</taxon>
        <taxon>Fungi</taxon>
        <taxon>Dikarya</taxon>
        <taxon>Basidiomycota</taxon>
        <taxon>Pucciniomycotina</taxon>
        <taxon>Pucciniomycetes</taxon>
        <taxon>Pucciniales</taxon>
        <taxon>Sphaerophragmiaceae</taxon>
        <taxon>Austropuccinia</taxon>
    </lineage>
</organism>
<evidence type="ECO:0000313" key="2">
    <source>
        <dbReference type="EMBL" id="MBW0540491.1"/>
    </source>
</evidence>
<evidence type="ECO:0000313" key="3">
    <source>
        <dbReference type="Proteomes" id="UP000765509"/>
    </source>
</evidence>
<gene>
    <name evidence="2" type="ORF">O181_080206</name>
</gene>
<keyword evidence="3" id="KW-1185">Reference proteome</keyword>
<dbReference type="AlphaFoldDB" id="A0A9Q3IEQ8"/>
<name>A0A9Q3IEQ8_9BASI</name>
<dbReference type="Proteomes" id="UP000765509">
    <property type="component" value="Unassembled WGS sequence"/>
</dbReference>
<protein>
    <submittedName>
        <fullName evidence="2">Uncharacterized protein</fullName>
    </submittedName>
</protein>
<sequence>MEICTCPKYKEFQCTNQDAQQNQGVLVSQSTCNRHWAKTAKQGTIPSDLVSQISIEEDNSNNTSEVSSYKSETLSSFSDKKDTSPK</sequence>
<proteinExistence type="predicted"/>
<reference evidence="2" key="1">
    <citation type="submission" date="2021-03" db="EMBL/GenBank/DDBJ databases">
        <title>Draft genome sequence of rust myrtle Austropuccinia psidii MF-1, a brazilian biotype.</title>
        <authorList>
            <person name="Quecine M.C."/>
            <person name="Pachon D.M.R."/>
            <person name="Bonatelli M.L."/>
            <person name="Correr F.H."/>
            <person name="Franceschini L.M."/>
            <person name="Leite T.F."/>
            <person name="Margarido G.R.A."/>
            <person name="Almeida C.A."/>
            <person name="Ferrarezi J.A."/>
            <person name="Labate C.A."/>
        </authorList>
    </citation>
    <scope>NUCLEOTIDE SEQUENCE</scope>
    <source>
        <strain evidence="2">MF-1</strain>
    </source>
</reference>
<accession>A0A9Q3IEQ8</accession>
<feature type="region of interest" description="Disordered" evidence="1">
    <location>
        <begin position="56"/>
        <end position="86"/>
    </location>
</feature>
<dbReference type="EMBL" id="AVOT02045146">
    <property type="protein sequence ID" value="MBW0540491.1"/>
    <property type="molecule type" value="Genomic_DNA"/>
</dbReference>
<evidence type="ECO:0000256" key="1">
    <source>
        <dbReference type="SAM" id="MobiDB-lite"/>
    </source>
</evidence>